<evidence type="ECO:0000313" key="9">
    <source>
        <dbReference type="EMBL" id="KAJ2680555.1"/>
    </source>
</evidence>
<dbReference type="Gene3D" id="2.30.29.30">
    <property type="entry name" value="Pleckstrin-homology domain (PH domain)/Phosphotyrosine-binding domain (PTB)"/>
    <property type="match status" value="1"/>
</dbReference>
<dbReference type="PROSITE" id="PS50197">
    <property type="entry name" value="BEACH"/>
    <property type="match status" value="1"/>
</dbReference>
<evidence type="ECO:0000259" key="7">
    <source>
        <dbReference type="PROSITE" id="PS50197"/>
    </source>
</evidence>
<dbReference type="Pfam" id="PF00400">
    <property type="entry name" value="WD40"/>
    <property type="match status" value="1"/>
</dbReference>
<dbReference type="Pfam" id="PF02138">
    <property type="entry name" value="Beach"/>
    <property type="match status" value="1"/>
</dbReference>
<dbReference type="Pfam" id="PF16057">
    <property type="entry name" value="DUF4800"/>
    <property type="match status" value="1"/>
</dbReference>
<dbReference type="InterPro" id="IPR013320">
    <property type="entry name" value="ConA-like_dom_sf"/>
</dbReference>
<dbReference type="InterPro" id="IPR015943">
    <property type="entry name" value="WD40/YVTN_repeat-like_dom_sf"/>
</dbReference>
<dbReference type="InterPro" id="IPR023362">
    <property type="entry name" value="PH-BEACH_dom"/>
</dbReference>
<reference evidence="9" key="1">
    <citation type="submission" date="2022-07" db="EMBL/GenBank/DDBJ databases">
        <title>Phylogenomic reconstructions and comparative analyses of Kickxellomycotina fungi.</title>
        <authorList>
            <person name="Reynolds N.K."/>
            <person name="Stajich J.E."/>
            <person name="Barry K."/>
            <person name="Grigoriev I.V."/>
            <person name="Crous P."/>
            <person name="Smith M.E."/>
        </authorList>
    </citation>
    <scope>NUCLEOTIDE SEQUENCE</scope>
    <source>
        <strain evidence="9">NRRL 3115</strain>
    </source>
</reference>
<dbReference type="PROSITE" id="PS51783">
    <property type="entry name" value="PH_BEACH"/>
    <property type="match status" value="1"/>
</dbReference>
<dbReference type="Proteomes" id="UP001151518">
    <property type="component" value="Unassembled WGS sequence"/>
</dbReference>
<dbReference type="Pfam" id="PF14844">
    <property type="entry name" value="PH_BEACH"/>
    <property type="match status" value="1"/>
</dbReference>
<dbReference type="GO" id="GO:0005829">
    <property type="term" value="C:cytosol"/>
    <property type="evidence" value="ECO:0007669"/>
    <property type="project" value="TreeGrafter"/>
</dbReference>
<feature type="compositionally biased region" description="Polar residues" evidence="6">
    <location>
        <begin position="3573"/>
        <end position="3583"/>
    </location>
</feature>
<dbReference type="GO" id="GO:0019901">
    <property type="term" value="F:protein kinase binding"/>
    <property type="evidence" value="ECO:0007669"/>
    <property type="project" value="TreeGrafter"/>
</dbReference>
<dbReference type="GO" id="GO:0008104">
    <property type="term" value="P:intracellular protein localization"/>
    <property type="evidence" value="ECO:0007669"/>
    <property type="project" value="TreeGrafter"/>
</dbReference>
<dbReference type="PROSITE" id="PS50294">
    <property type="entry name" value="WD_REPEATS_REGION"/>
    <property type="match status" value="1"/>
</dbReference>
<dbReference type="InterPro" id="IPR036372">
    <property type="entry name" value="BEACH_dom_sf"/>
</dbReference>
<dbReference type="SUPFAM" id="SSF50978">
    <property type="entry name" value="WD40 repeat-like"/>
    <property type="match status" value="1"/>
</dbReference>
<gene>
    <name evidence="9" type="ORF">GGI25_000528</name>
</gene>
<evidence type="ECO:0000256" key="4">
    <source>
        <dbReference type="ARBA" id="ARBA00073334"/>
    </source>
</evidence>
<dbReference type="CDD" id="cd06071">
    <property type="entry name" value="Beach"/>
    <property type="match status" value="1"/>
</dbReference>
<dbReference type="PANTHER" id="PTHR13743">
    <property type="entry name" value="BEIGE/BEACH-RELATED"/>
    <property type="match status" value="1"/>
</dbReference>
<keyword evidence="2" id="KW-0677">Repeat</keyword>
<dbReference type="Gene3D" id="2.60.120.200">
    <property type="match status" value="1"/>
</dbReference>
<dbReference type="PANTHER" id="PTHR13743:SF112">
    <property type="entry name" value="BEACH DOMAIN-CONTAINING PROTEIN"/>
    <property type="match status" value="1"/>
</dbReference>
<protein>
    <recommendedName>
        <fullName evidence="4">Beige protein homolog 1</fullName>
    </recommendedName>
</protein>
<dbReference type="PROSITE" id="PS50082">
    <property type="entry name" value="WD_REPEATS_2"/>
    <property type="match status" value="1"/>
</dbReference>
<evidence type="ECO:0000256" key="1">
    <source>
        <dbReference type="ARBA" id="ARBA00022574"/>
    </source>
</evidence>
<feature type="compositionally biased region" description="Basic and acidic residues" evidence="6">
    <location>
        <begin position="3533"/>
        <end position="3551"/>
    </location>
</feature>
<dbReference type="FunFam" id="1.10.1540.10:FF:000001">
    <property type="entry name" value="neurobeachin isoform X1"/>
    <property type="match status" value="1"/>
</dbReference>
<feature type="region of interest" description="Disordered" evidence="6">
    <location>
        <begin position="2904"/>
        <end position="2933"/>
    </location>
</feature>
<feature type="compositionally biased region" description="Low complexity" evidence="6">
    <location>
        <begin position="3552"/>
        <end position="3563"/>
    </location>
</feature>
<name>A0A9W8L0Y4_9FUNG</name>
<organism evidence="9 10">
    <name type="scientific">Coemansia spiralis</name>
    <dbReference type="NCBI Taxonomy" id="417178"/>
    <lineage>
        <taxon>Eukaryota</taxon>
        <taxon>Fungi</taxon>
        <taxon>Fungi incertae sedis</taxon>
        <taxon>Zoopagomycota</taxon>
        <taxon>Kickxellomycotina</taxon>
        <taxon>Kickxellomycetes</taxon>
        <taxon>Kickxellales</taxon>
        <taxon>Kickxellaceae</taxon>
        <taxon>Coemansia</taxon>
    </lineage>
</organism>
<feature type="compositionally biased region" description="Polar residues" evidence="6">
    <location>
        <begin position="2904"/>
        <end position="2925"/>
    </location>
</feature>
<dbReference type="InterPro" id="IPR011993">
    <property type="entry name" value="PH-like_dom_sf"/>
</dbReference>
<dbReference type="SUPFAM" id="SSF48371">
    <property type="entry name" value="ARM repeat"/>
    <property type="match status" value="1"/>
</dbReference>
<dbReference type="InterPro" id="IPR000409">
    <property type="entry name" value="BEACH_dom"/>
</dbReference>
<dbReference type="SUPFAM" id="SSF50729">
    <property type="entry name" value="PH domain-like"/>
    <property type="match status" value="1"/>
</dbReference>
<evidence type="ECO:0000256" key="5">
    <source>
        <dbReference type="PROSITE-ProRule" id="PRU00221"/>
    </source>
</evidence>
<dbReference type="SMART" id="SM00320">
    <property type="entry name" value="WD40"/>
    <property type="match status" value="4"/>
</dbReference>
<proteinExistence type="predicted"/>
<dbReference type="InterPro" id="IPR016024">
    <property type="entry name" value="ARM-type_fold"/>
</dbReference>
<feature type="compositionally biased region" description="Low complexity" evidence="6">
    <location>
        <begin position="3895"/>
        <end position="3910"/>
    </location>
</feature>
<evidence type="ECO:0000256" key="2">
    <source>
        <dbReference type="ARBA" id="ARBA00022737"/>
    </source>
</evidence>
<comment type="function">
    <text evidence="3">May be involved in protein sorting and cell wall formation.</text>
</comment>
<sequence>MSAMKAGYSQGSDCVHCQQLTQTRVNYGQNINTHEIHSRIKSGKWSIIDTADWRHSGFVEATSKHATAVTHTGNYLEQQQYQRRLSTSHILPSNVTIVAVLALELAQIGLYSSNTQKTACPFIKDAVYLERFCLVVQFVGWISSCPTNRQVVLHHGILPLLQQLLEAIRNSRVDIFSTFASGLLGINQNSLSVPDVRSYSWEHTLHKNCVIADTSDGLVYYKYSPWSKLFAGPQHSYQAAVSSLFQFIMHLYVGLFDPKGLFRRYLLNFECVEAMSEFSIVNMHESSSELFCTISWLWQQLETMPSRSQFSPTVVSLGCAIGSALVSGCIDVQQIRRIDLVRLVARTMEYLDVDEAYIAWRLIILVGQQDSLLAKWNAPVKENIFAFWRMTLYRSSEYIRIVDPVHQRAQHSPREYTLDSQCKKALDTMFSTEAQPSLNSDSLETSWRYGPGVQPPPSIDSVQPNDLATYAADIDNIIPDTRLRRAFDTVVSFIAQSTKEDGAPFFVLSSLTDAHGLFISLSTVDSAMDACSKADGAGGFVDEEDHIEKSHILVFEYARFLWNVWQLQLPLERAQIVFQTMSAEIWNRLLLYQTGNPRSADTQPKSGKHSYIVGTKRRIYILAGWLLIHSSPSNSANGLNILGPSICKLVFSRLVNVISETAAHQYANFIDIANKDGSSAANHQGSNEALSVQAVYASQALFMLCWLNIIQFRLLLHETQSIGYILSAIDHLSRVVESECSIPSIELIAQSMDDLSVVSLPEESAWNLADCRPAKPSPTQWISMLLYNVMGLLSAAVSVGSMRDKVPQSYSATTQHNSAVALNTCQLDLASTAELVPYIVWQMCHTTADSCVDSAKVTDCISILSHLASSNVTQLVMFAKYLAIYNLHWLLACAYNTTVVLGDVHVEPDQRLDAARAWSRFVIQWIVPTDISSVPAIKRQAEILQVYRRALLHAAYIANSQKGHGMVVSFVVQDGVLEGLLELMQLVNTIDTCQGSTSGFMLSSFVDGMYVGPQHDCRDVGKHLGELIGESARLTAFLIHDVAQARDLFADIRGYRIVQACVDAITIRYTTAACLSLAQGVMSLLSGIEVPIDDREWAELTLDHNWIPTISGLYPKLNILDWHMLVPVMSKSVSVSDLKLVFRTLASGPGGIDNRDFAISPTEISDYTLRLRRMLSFVLLKCAQEEPGESYFSFSGRPGAIYSPYFCRVPERGFTFMTWVYPDGKIYHGEQQQHLIFRRSYGALASLNNSENASMQCSASSTPVRAASNRMSGRTSIGTVLYLSAGHNGSLCILYNFVLHRIDIRVTVNGTLHTIKCADGLVPLSKWSSIAVCYMPAKRGWSPFGSSNLHIYVNGELSHKGSVPFIDYTDYRTCYIGGSPSPELTLSSAPDSKATDATTLDNTQPFYGRIATIRMFDGCLKLSEIEALHYLGPKNTSQLRQSQMADPDISLASLRHIPMKGPPEASTGNIISEVAGIFKSADLSGRLILCISANATYNKTCMDLSPIGICQAIVRANMQYSKSLPSSSGSSEHDVILLGQPNASKGAWDMTETKAHLKESVQPWVMVGDVLPINSLTIHQAMHLLGGIEAALVFLYHLEWIGPPVPPAKEGPLGSEESTFDQRSLDSAPLPAFFYWLRNLARGDPQNLVGIRSTNMVSLMAHVLQQQLSDPSSYLSAAVLRAMQSFQVAFDKQGGLLSPVYASTSSFWSQVQRDLILNFKVWRRADFTTQLAYLREAHHILCIGRTGDRQGKRCNASSGVCGPNSGGGALGIRWLLYTLFNFYPYDSSQHILRQHQSKSRSGSMAAGSSISGISVSAENIGARSEDSANTPGYPSDAANDCISISTDDFIGNSDDGILLGGTEASVFSGGKILDFPALTHDETRQLRKVLLNTLEMFLSASEDQNVPNKRGQHAPEANRADIAHLMRHLIYACNRDVEHTREILQLLFRCLADGSPNANNLTNKLLSLRGFDMLCHIIECDDDRIAAEAINIVVLLLTVSSATKEQESTASRITNSLRGRSPLVIDSENIMRVLALVRVKRALTPALYQSLLSLALKDHAALLSSINIAPTINRLVNDAMHGRTEQARDPSVLRKSEHLTVTKSQKLADNLLGSFVSMLPARLIRVPEVISAILDLACAPGTDPAMRAVVLSDIYKLLEDEPANYETTKSFRVSLLDHLLVAIVLSGYLVNDDITFKNHTDANHPSTASFIDTDPTFLNEAYAKAINHLELIPHTTLDHHIQNLALGHIKARKTWTQTRVSQLRESIESSTSTYSFGEDAAGDGSLQKKAKSEFMDATLLWSQMATKLLLALVWNWFSSCLDSASTVYKSILALWTFTPTGSMPIAIRLLSFVFSEAQSRYTEQQTSTLALQGVDQAEDSFLHQNLEVFTQNALDILFNYRQFQEHIAYHHDQLKALSTGAQPSALHGSVNDHDVVYHSQHSPWDDTPELARAILESMFFFSKHSAHLRSPMCNHILRLIISGIRSVKMEHVEENLKFLVLLLECHPYLGTSHGFSLLGSSEYACNGGCIVSSQVLSTLGYIHEAFMFADDQADSTRLASTFQDKTKHSIASQAQLRERIGDLYMLAFQGYRASLERDFPGALLSLEVLAGEQSNKAPLDRSQFLKLLQSQEWQGLYRTQFMPAMRHIEEDEMRQAGLSRKKFASIIQDLLANSHKAESAQMRAVRNAQTIIAGSTLPIEAEETTSVRDDTLSSLFGQWPQIWRARLHSLSAPRGPWRSARKSPQLMILGRQRWMLDTTENGRRMRRRLARNYHYEDHNLAVNRRDHPGQHKTKSTVGEPGKQSEFNSEEGMPRLSLSISETDENGDKGLNGDEEWSLVTSEDLSVVATATADPGRTHFCASCERVALLGSVHGRIELTSSLLRFTAERDADRGICIRGSDGSVISTSKGRSQSKNSIGSQQQHRNNSKQEIKSADLSEVVHAELSRDIVWLLSDVEQVHFRRYMLRNSAVEVFFKNHTSVFLNVQNKKALMQLVWKLASLPAVNSNLALTDIRSPPALLNRLKLTERWQHSELSNFDYLMALNTIAGRSYNDLSQYPVFPWVISDYKSKWIDLKDPKIYRDLSRPIGALNEKRLLHFIERYDSFEDPTGRIKKFHYGTHYSSAASVAYYLLRLEPFTSVHISLQSGKFDHADRQFHSIADTWSSCMTGPGDVKELVPEFFYLPEFLANHSGLDLGRKQNGTRLGDVVLPPWASTPEEFVDINRQALESEYVSANLHKWIDLIFGYKQRGPEATKAHNVFYYLTYEGAVNLDAIQDPVERASVESQIHYFGQTPTQLFTSPHPPRHLPVAQPLYAPLTSPGGTVQHFILRASSCDITFIGSPQQALARQGGGQLCAQTIPWSSHRSRSNSSLLASSSVDLLGIDGNRSQKSKENITLVDAAGRVSVYQLTLFTNSDYKFQLAVEPQVEGLYTLAAASPPSNCQNLALANQRPVAYAVVPGLPELLISAIHLDHTVKCTYLVRNRESLAAETVSQSLFVRNTIISASSTMNMTNAYAGAVVGAMSKSRASSSDVDSRDDSNSKSQKTKREAKNSSANTNTTPSTRPFAGLFSSLGGNVTSSTSSKSDHRQPEDEATAEMSAPPSVFIPLAARLLDTINASSSIYLPGQQTSVAIDSAGACIAVGSSEGAVCILSIRFEQRGGGSNTVAAFAATAIFGTEFGGIDSETTSAIAPLLFATGIGDPMNTDIGYTSMAAYASNACNSDTLYDGGASSSISGNVGSFGGGGVNGSAGRWALQHVLHGHDAAVLDVAVDVDHDIVASASVDGTVILWGVQAGRYLRSLIPVCPGNIHPDDGIPTVACHQHRYTRIERVLISSEALIVCYSVSGSIKANENRDRLDPTRALDQESLTMLQQKLEPDTRDALESASSTQDKHNNYYSSQQSNDNGSSSKSKAHGKEYSIDIDDGAFEIAALHVYNINGRHLRTRKLKHHIRDIALTRDGKYGVFVSQNSRVAVFETRSLSVVRQFELPACGCSVAWSGSTEQQIIVGCEGGIVVVISADLSVLRR</sequence>
<evidence type="ECO:0000256" key="3">
    <source>
        <dbReference type="ARBA" id="ARBA00054699"/>
    </source>
</evidence>
<dbReference type="OrthoDB" id="26681at2759"/>
<dbReference type="EMBL" id="JANBTW010000004">
    <property type="protein sequence ID" value="KAJ2680555.1"/>
    <property type="molecule type" value="Genomic_DNA"/>
</dbReference>
<dbReference type="Gene3D" id="2.130.10.10">
    <property type="entry name" value="YVTN repeat-like/Quinoprotein amine dehydrogenase"/>
    <property type="match status" value="1"/>
</dbReference>
<dbReference type="InterPro" id="IPR036322">
    <property type="entry name" value="WD40_repeat_dom_sf"/>
</dbReference>
<dbReference type="SUPFAM" id="SSF49899">
    <property type="entry name" value="Concanavalin A-like lectins/glucanases"/>
    <property type="match status" value="1"/>
</dbReference>
<feature type="domain" description="BEACH" evidence="7">
    <location>
        <begin position="3014"/>
        <end position="3305"/>
    </location>
</feature>
<dbReference type="GO" id="GO:0016020">
    <property type="term" value="C:membrane"/>
    <property type="evidence" value="ECO:0007669"/>
    <property type="project" value="TreeGrafter"/>
</dbReference>
<comment type="caution">
    <text evidence="9">The sequence shown here is derived from an EMBL/GenBank/DDBJ whole genome shotgun (WGS) entry which is preliminary data.</text>
</comment>
<feature type="region of interest" description="Disordered" evidence="6">
    <location>
        <begin position="3527"/>
        <end position="3600"/>
    </location>
</feature>
<dbReference type="SMART" id="SM01026">
    <property type="entry name" value="Beach"/>
    <property type="match status" value="1"/>
</dbReference>
<evidence type="ECO:0000313" key="10">
    <source>
        <dbReference type="Proteomes" id="UP001151518"/>
    </source>
</evidence>
<feature type="repeat" description="WD" evidence="5">
    <location>
        <begin position="3759"/>
        <end position="3800"/>
    </location>
</feature>
<evidence type="ECO:0000256" key="6">
    <source>
        <dbReference type="SAM" id="MobiDB-lite"/>
    </source>
</evidence>
<dbReference type="InterPro" id="IPR001680">
    <property type="entry name" value="WD40_rpt"/>
</dbReference>
<dbReference type="InterPro" id="IPR050865">
    <property type="entry name" value="BEACH_Domain"/>
</dbReference>
<evidence type="ECO:0000259" key="8">
    <source>
        <dbReference type="PROSITE" id="PS51783"/>
    </source>
</evidence>
<keyword evidence="1 5" id="KW-0853">WD repeat</keyword>
<feature type="region of interest" description="Disordered" evidence="6">
    <location>
        <begin position="2779"/>
        <end position="2814"/>
    </location>
</feature>
<dbReference type="Gene3D" id="1.10.1540.10">
    <property type="entry name" value="BEACH domain"/>
    <property type="match status" value="1"/>
</dbReference>
<feature type="compositionally biased region" description="Basic and acidic residues" evidence="6">
    <location>
        <begin position="2779"/>
        <end position="2789"/>
    </location>
</feature>
<accession>A0A9W8L0Y4</accession>
<dbReference type="SUPFAM" id="SSF81837">
    <property type="entry name" value="BEACH domain"/>
    <property type="match status" value="1"/>
</dbReference>
<feature type="domain" description="BEACH-type PH" evidence="8">
    <location>
        <begin position="2852"/>
        <end position="2999"/>
    </location>
</feature>
<feature type="region of interest" description="Disordered" evidence="6">
    <location>
        <begin position="3874"/>
        <end position="3913"/>
    </location>
</feature>